<keyword evidence="2" id="KW-1185">Reference proteome</keyword>
<dbReference type="AlphaFoldDB" id="A0A6A5RA17"/>
<evidence type="ECO:0000313" key="2">
    <source>
        <dbReference type="Proteomes" id="UP000800082"/>
    </source>
</evidence>
<name>A0A6A5RA17_9PLEO</name>
<organism evidence="1 2">
    <name type="scientific">Didymella exigua CBS 183.55</name>
    <dbReference type="NCBI Taxonomy" id="1150837"/>
    <lineage>
        <taxon>Eukaryota</taxon>
        <taxon>Fungi</taxon>
        <taxon>Dikarya</taxon>
        <taxon>Ascomycota</taxon>
        <taxon>Pezizomycotina</taxon>
        <taxon>Dothideomycetes</taxon>
        <taxon>Pleosporomycetidae</taxon>
        <taxon>Pleosporales</taxon>
        <taxon>Pleosporineae</taxon>
        <taxon>Didymellaceae</taxon>
        <taxon>Didymella</taxon>
    </lineage>
</organism>
<gene>
    <name evidence="1" type="ORF">M421DRAFT_405643</name>
</gene>
<dbReference type="OrthoDB" id="5314997at2759"/>
<dbReference type="RefSeq" id="XP_033443759.1">
    <property type="nucleotide sequence ID" value="XM_033590296.1"/>
</dbReference>
<evidence type="ECO:0000313" key="1">
    <source>
        <dbReference type="EMBL" id="KAF1923506.1"/>
    </source>
</evidence>
<accession>A0A6A5RA17</accession>
<dbReference type="Proteomes" id="UP000800082">
    <property type="component" value="Unassembled WGS sequence"/>
</dbReference>
<dbReference type="GeneID" id="54347959"/>
<reference evidence="1" key="1">
    <citation type="journal article" date="2020" name="Stud. Mycol.">
        <title>101 Dothideomycetes genomes: a test case for predicting lifestyles and emergence of pathogens.</title>
        <authorList>
            <person name="Haridas S."/>
            <person name="Albert R."/>
            <person name="Binder M."/>
            <person name="Bloem J."/>
            <person name="Labutti K."/>
            <person name="Salamov A."/>
            <person name="Andreopoulos B."/>
            <person name="Baker S."/>
            <person name="Barry K."/>
            <person name="Bills G."/>
            <person name="Bluhm B."/>
            <person name="Cannon C."/>
            <person name="Castanera R."/>
            <person name="Culley D."/>
            <person name="Daum C."/>
            <person name="Ezra D."/>
            <person name="Gonzalez J."/>
            <person name="Henrissat B."/>
            <person name="Kuo A."/>
            <person name="Liang C."/>
            <person name="Lipzen A."/>
            <person name="Lutzoni F."/>
            <person name="Magnuson J."/>
            <person name="Mondo S."/>
            <person name="Nolan M."/>
            <person name="Ohm R."/>
            <person name="Pangilinan J."/>
            <person name="Park H.-J."/>
            <person name="Ramirez L."/>
            <person name="Alfaro M."/>
            <person name="Sun H."/>
            <person name="Tritt A."/>
            <person name="Yoshinaga Y."/>
            <person name="Zwiers L.-H."/>
            <person name="Turgeon B."/>
            <person name="Goodwin S."/>
            <person name="Spatafora J."/>
            <person name="Crous P."/>
            <person name="Grigoriev I."/>
        </authorList>
    </citation>
    <scope>NUCLEOTIDE SEQUENCE</scope>
    <source>
        <strain evidence="1">CBS 183.55</strain>
    </source>
</reference>
<protein>
    <submittedName>
        <fullName evidence="1">Uncharacterized protein</fullName>
    </submittedName>
</protein>
<sequence>MSSTGRQAFRFLNLHKDARLMVYDVLPSNKCRRLYVLDSNNQVAGITVIVKNLLGLAIIYTCRDVCGEATVLRRRRVLSGSMPLHLDVEEREMNKDSHSSSMHHLKIVLRLIRRLRDPSGYDPLAYRLYPVGGSLRLRLREPWFGPTDA</sequence>
<dbReference type="EMBL" id="ML979004">
    <property type="protein sequence ID" value="KAF1923506.1"/>
    <property type="molecule type" value="Genomic_DNA"/>
</dbReference>
<proteinExistence type="predicted"/>